<name>A0AAW4WIP2_9FIRM</name>
<dbReference type="EMBL" id="JAJEQW010000010">
    <property type="protein sequence ID" value="MCC2242621.1"/>
    <property type="molecule type" value="Genomic_DNA"/>
</dbReference>
<proteinExistence type="predicted"/>
<dbReference type="Proteomes" id="UP001198893">
    <property type="component" value="Unassembled WGS sequence"/>
</dbReference>
<gene>
    <name evidence="1" type="ORF">LKD47_09965</name>
</gene>
<accession>A0AAW4WIP2</accession>
<reference evidence="1" key="1">
    <citation type="submission" date="2021-10" db="EMBL/GenBank/DDBJ databases">
        <title>Anaerobic single-cell dispensing facilitates the cultivation of human gut bacteria.</title>
        <authorList>
            <person name="Afrizal A."/>
        </authorList>
    </citation>
    <scope>NUCLEOTIDE SEQUENCE</scope>
    <source>
        <strain evidence="1">CLA-AA-H204</strain>
    </source>
</reference>
<evidence type="ECO:0000313" key="2">
    <source>
        <dbReference type="Proteomes" id="UP001198893"/>
    </source>
</evidence>
<dbReference type="AlphaFoldDB" id="A0AAW4WIP2"/>
<organism evidence="1 2">
    <name type="scientific">Roseburia amylophila</name>
    <dbReference type="NCBI Taxonomy" id="2981794"/>
    <lineage>
        <taxon>Bacteria</taxon>
        <taxon>Bacillati</taxon>
        <taxon>Bacillota</taxon>
        <taxon>Clostridia</taxon>
        <taxon>Lachnospirales</taxon>
        <taxon>Lachnospiraceae</taxon>
        <taxon>Roseburia</taxon>
    </lineage>
</organism>
<comment type="caution">
    <text evidence="1">The sequence shown here is derived from an EMBL/GenBank/DDBJ whole genome shotgun (WGS) entry which is preliminary data.</text>
</comment>
<dbReference type="RefSeq" id="WP_227710356.1">
    <property type="nucleotide sequence ID" value="NZ_JAJEQW010000010.1"/>
</dbReference>
<sequence length="94" mass="10362">MKTYKTSTPEFKDSVELIEPTDTNHADNVTAADIQNFQNTLSNRVLLRSLINFVYDSDSESIISALPADFDNGKLTIRNDMASVSGETLSLSFA</sequence>
<evidence type="ECO:0000313" key="1">
    <source>
        <dbReference type="EMBL" id="MCC2242621.1"/>
    </source>
</evidence>
<protein>
    <submittedName>
        <fullName evidence="1">Uncharacterized protein</fullName>
    </submittedName>
</protein>